<feature type="domain" description="LTD" evidence="1">
    <location>
        <begin position="837"/>
        <end position="975"/>
    </location>
</feature>
<dbReference type="InterPro" id="IPR036415">
    <property type="entry name" value="Lamin_tail_dom_sf"/>
</dbReference>
<sequence>MKHLSFRRLRYVIYYFLGLFSAFSGRAQFTAGNVVVLQAGNATAPVNLTNTGNPIVLKEFSPVGQPATTVTIPTTGGTPLVISGSAASEGLLTRAGNGQSLVFSGYAQALPNTIQLASSTAATINRAIGSVNASGTFSRVASSTSFHSSNNIRGAASDGANKYWSAGGNDGTDYFGLGTPVNVQNTNANTRSVAVFGGKLYFSTQSGTTLGVYQVGSGLPTTSGQPTSVVISTVGTGTGTSSPAGFFFNETTTICYIADGRSIANGGGVQKWVNNGSAWTLAYTLGTGSNSTNGTFGVTADFSGTNPIVYATTTEATANRLIKITDTGTGSAATVLATAPANTSFRGVAAAPAVACPTITASLQGTTTICSGTSANLSATILGGTGPYSLTYSDGTTNTTVSNYVSNAAISVNPTSTKTYSIIAVSDANACSGTVSGSGATITVNAPPTVANAGVSQTITSGSSAVLAANAPTTGAGVWTVASGPSTSASQLNDPGNPSTSFTPAGGAGEYVLTWTITNAPCPASASSVTITVTPTAQPDLTVSVAGPVSAIVGDVFAYSLVVSNSGLGNATAIDAQFILPAGASFSGISTAGGFVPCQSGSIVSFDQGVLSAGTSTTLIVRVTANAPGTVSMPAGAAVVDPNNTIAESNEANNNSTETFSTTVVPANQPPVAPGFTNQTGIVAVPFSYTVPAFTDPENQPLSYTITNLPTGLTADNASRIISGTPTTGGTSTVTIVASDPQSATTAGTFTITINANAAPTPAIVSNQTATVGVAFSYTIPTFTDSENQSLTYAAMGLPAPLTFDPATRIISGTPSTTGVSAITITATDPASNTASAAFSLTVSAAPVANTIQITEYMYNGSAGEFIELTNVSNAPVDMTGWSFDDASRTPGSFPIGGFGVVQPGESVIISELAAAAFRTNWYLPASVKVVGGNNQNLGNGDEINIYDASNTLVDRLTYGNTGNVITNGTSAWPTTANLNATTATSWQLSVVGDAQNSYAATTGNIASPGGYYSPLNRVLVRESGGTTVVTEGGATDTYTIALNSQPSSDVTITVNPGSQLTTNSSTLTFTSANFSSPQTVLVTAIDDAIYQGAPRSVTITQSAASNDAAYNGIVVNPVSVTITDNDQPASAAPTIQVASTTTRFVNLPANGPGYVSGVANDPTDPASTLGIDFTLADTDSDVASLTVTATSNNANATLNLSGTGSSRNLKLVPAGIGYSVVTVAVTDGLNTTNYVINYAASAASVTPATTRFHTETSDASTAILVDANYMLVADDENQRLRLYDRQQSGLPVAGFDFTSSLGLTDVSGGVPREVDLEASVRQNNRIFWIGSQSNADGGNARPNRDRVFATDVSGSGAATTLNYVGRYDFLREDIINWDLTNGHGKGANYYGLQASATPAVGSKQPSGYNIEGAEFGPDGNTVYIGLRAPQIVPANRTKALIIPVLNLTNLVSGQAQGSATFGAPIELDLGGRGIREIRKNTANQYIIVAGAAGDAGAAPNDFRLFTWTGNANDAPLERNANLTALSANGSFESIVEVPASLSDNTQIQLLVDNGDAVYYNDGTIAKELTQNNFKKFRSDIVALGSAPNTAPTVANAIAPQSATVGTGFSFVIPANTFSDAQTPNGLTLSVSGLPAGLSFIAPSTISGTPSTTVGSPFTITVTATDPGSLSVSTSFALTVNPATVVTPASFTIASVTTVNCATLSAGERSLTFNPVYSGTNGSPITFSVVNELGATTEAGPYTLRLYTDNPTIALRATQDGTQASFAYNWLAACSGTPPTNTAPTVANVIAPQSATVGTGFSYMIPANTFSDAQTPNALSLSVSGLPAGLSFIAPATISGTPSTTVGSPFTITVTATDPGSLSVSTSFALTVNPATVVTPASFTIASVTTVNCATLSAGERSLTFNPVYSGANGSPITFSVVNELGTTTAAGPYTLRLYTDNPTITLRATQDGTPASFTYNWLAACSGTPPTNTAPTVANVIVPQSATVGTGFSFVIPANTFSDAQTPNALSLSVSGLPAGLSFIAPATISGTPSTTVGSPFTITVTATDPGSLSVSTSFALTVNPATVVTPGSFTIANVNTINCVVVSGGERSVTFNPVYNGASGSPITFSVVNELGATTVAGPYTLRLYTDNPTITLRATQDGTQANFTYNWLAACSPNTRVGASEHSESLSVTVLGNPVVGESVEVHISGVAGQAVQLNLVDLQGKLVNTHRIEQAQAIERVSLPLGARSGLLFLDVSTSTQHQQVKVLKP</sequence>
<accession>A0A6M0IEV6</accession>
<proteinExistence type="predicted"/>
<keyword evidence="3" id="KW-1185">Reference proteome</keyword>
<evidence type="ECO:0000259" key="1">
    <source>
        <dbReference type="PROSITE" id="PS51841"/>
    </source>
</evidence>
<dbReference type="Pfam" id="PF00932">
    <property type="entry name" value="LTD"/>
    <property type="match status" value="1"/>
</dbReference>
<dbReference type="Proteomes" id="UP000477386">
    <property type="component" value="Unassembled WGS sequence"/>
</dbReference>
<name>A0A6M0IEV6_9BACT</name>
<dbReference type="Pfam" id="PF05345">
    <property type="entry name" value="He_PIG"/>
    <property type="match status" value="5"/>
</dbReference>
<dbReference type="GO" id="GO:0043236">
    <property type="term" value="F:laminin binding"/>
    <property type="evidence" value="ECO:0007669"/>
    <property type="project" value="TreeGrafter"/>
</dbReference>
<dbReference type="Gene3D" id="2.60.40.10">
    <property type="entry name" value="Immunoglobulins"/>
    <property type="match status" value="6"/>
</dbReference>
<reference evidence="2 3" key="1">
    <citation type="submission" date="2020-02" db="EMBL/GenBank/DDBJ databases">
        <title>Draft genome sequence of two Spirosoma agri KCTC 52727 and Spirosoma terrae KCTC 52035.</title>
        <authorList>
            <person name="Rojas J."/>
            <person name="Ambika Manirajan B."/>
            <person name="Ratering S."/>
            <person name="Suarez C."/>
            <person name="Schnell S."/>
        </authorList>
    </citation>
    <scope>NUCLEOTIDE SEQUENCE [LARGE SCALE GENOMIC DNA]</scope>
    <source>
        <strain evidence="2 3">KCTC 52727</strain>
    </source>
</reference>
<dbReference type="InterPro" id="IPR015919">
    <property type="entry name" value="Cadherin-like_sf"/>
</dbReference>
<dbReference type="PROSITE" id="PS51841">
    <property type="entry name" value="LTD"/>
    <property type="match status" value="1"/>
</dbReference>
<dbReference type="GO" id="GO:0016011">
    <property type="term" value="C:dystroglycan complex"/>
    <property type="evidence" value="ECO:0007669"/>
    <property type="project" value="TreeGrafter"/>
</dbReference>
<dbReference type="InterPro" id="IPR001322">
    <property type="entry name" value="Lamin_tail_dom"/>
</dbReference>
<dbReference type="SUPFAM" id="SSF49313">
    <property type="entry name" value="Cadherin-like"/>
    <property type="match status" value="5"/>
</dbReference>
<dbReference type="Pfam" id="PF07705">
    <property type="entry name" value="CARDB"/>
    <property type="match status" value="1"/>
</dbReference>
<dbReference type="SUPFAM" id="SSF74853">
    <property type="entry name" value="Lamin A/C globular tail domain"/>
    <property type="match status" value="1"/>
</dbReference>
<dbReference type="GO" id="GO:0005509">
    <property type="term" value="F:calcium ion binding"/>
    <property type="evidence" value="ECO:0007669"/>
    <property type="project" value="InterPro"/>
</dbReference>
<organism evidence="2 3">
    <name type="scientific">Spirosoma agri</name>
    <dbReference type="NCBI Taxonomy" id="1987381"/>
    <lineage>
        <taxon>Bacteria</taxon>
        <taxon>Pseudomonadati</taxon>
        <taxon>Bacteroidota</taxon>
        <taxon>Cytophagia</taxon>
        <taxon>Cytophagales</taxon>
        <taxon>Cytophagaceae</taxon>
        <taxon>Spirosoma</taxon>
    </lineage>
</organism>
<evidence type="ECO:0000313" key="2">
    <source>
        <dbReference type="EMBL" id="NEU65861.1"/>
    </source>
</evidence>
<dbReference type="RefSeq" id="WP_164035157.1">
    <property type="nucleotide sequence ID" value="NZ_JAAGNZ010000001.1"/>
</dbReference>
<dbReference type="EMBL" id="JAAGNZ010000001">
    <property type="protein sequence ID" value="NEU65861.1"/>
    <property type="molecule type" value="Genomic_DNA"/>
</dbReference>
<comment type="caution">
    <text evidence="2">The sequence shown here is derived from an EMBL/GenBank/DDBJ whole genome shotgun (WGS) entry which is preliminary data.</text>
</comment>
<dbReference type="InterPro" id="IPR006644">
    <property type="entry name" value="Cadg"/>
</dbReference>
<dbReference type="InterPro" id="IPR013783">
    <property type="entry name" value="Ig-like_fold"/>
</dbReference>
<gene>
    <name evidence="2" type="ORF">GK091_03135</name>
</gene>
<dbReference type="PANTHER" id="PTHR21559:SF21">
    <property type="entry name" value="DYSTROGLYCAN 1"/>
    <property type="match status" value="1"/>
</dbReference>
<evidence type="ECO:0000313" key="3">
    <source>
        <dbReference type="Proteomes" id="UP000477386"/>
    </source>
</evidence>
<protein>
    <recommendedName>
        <fullName evidence="1">LTD domain-containing protein</fullName>
    </recommendedName>
</protein>
<dbReference type="Gene3D" id="2.60.40.1260">
    <property type="entry name" value="Lamin Tail domain"/>
    <property type="match status" value="1"/>
</dbReference>
<dbReference type="PANTHER" id="PTHR21559">
    <property type="entry name" value="DYSTROGLYCAN-RELATED"/>
    <property type="match status" value="1"/>
</dbReference>
<dbReference type="SMART" id="SM00736">
    <property type="entry name" value="CADG"/>
    <property type="match status" value="5"/>
</dbReference>
<dbReference type="InterPro" id="IPR011635">
    <property type="entry name" value="CARDB"/>
</dbReference>